<sequence>MHSLDQPASDWDAQSVLDLIDGFPKRSSTLTAWITIKKLSSTRPVSRRKPPTSSLGP</sequence>
<protein>
    <submittedName>
        <fullName evidence="1">Uncharacterized protein</fullName>
    </submittedName>
</protein>
<name>A0A5B0Q8P6_PUCGR</name>
<dbReference type="AlphaFoldDB" id="A0A5B0Q8P6"/>
<organism evidence="1 2">
    <name type="scientific">Puccinia graminis f. sp. tritici</name>
    <dbReference type="NCBI Taxonomy" id="56615"/>
    <lineage>
        <taxon>Eukaryota</taxon>
        <taxon>Fungi</taxon>
        <taxon>Dikarya</taxon>
        <taxon>Basidiomycota</taxon>
        <taxon>Pucciniomycotina</taxon>
        <taxon>Pucciniomycetes</taxon>
        <taxon>Pucciniales</taxon>
        <taxon>Pucciniaceae</taxon>
        <taxon>Puccinia</taxon>
    </lineage>
</organism>
<evidence type="ECO:0000313" key="2">
    <source>
        <dbReference type="Proteomes" id="UP000325313"/>
    </source>
</evidence>
<evidence type="ECO:0000313" key="1">
    <source>
        <dbReference type="EMBL" id="KAA1109630.1"/>
    </source>
</evidence>
<reference evidence="1 2" key="1">
    <citation type="submission" date="2019-05" db="EMBL/GenBank/DDBJ databases">
        <title>Emergence of the Ug99 lineage of the wheat stem rust pathogen through somatic hybridization.</title>
        <authorList>
            <person name="Li F."/>
            <person name="Upadhyaya N.M."/>
            <person name="Sperschneider J."/>
            <person name="Matny O."/>
            <person name="Nguyen-Phuc H."/>
            <person name="Mago R."/>
            <person name="Raley C."/>
            <person name="Miller M.E."/>
            <person name="Silverstein K.A.T."/>
            <person name="Henningsen E."/>
            <person name="Hirsch C.D."/>
            <person name="Visser B."/>
            <person name="Pretorius Z.A."/>
            <person name="Steffenson B.J."/>
            <person name="Schwessinger B."/>
            <person name="Dodds P.N."/>
            <person name="Figueroa M."/>
        </authorList>
    </citation>
    <scope>NUCLEOTIDE SEQUENCE [LARGE SCALE GENOMIC DNA]</scope>
    <source>
        <strain evidence="1 2">Ug99</strain>
    </source>
</reference>
<gene>
    <name evidence="1" type="ORF">PGTUg99_028322</name>
</gene>
<accession>A0A5B0Q8P6</accession>
<dbReference type="Proteomes" id="UP000325313">
    <property type="component" value="Unassembled WGS sequence"/>
</dbReference>
<comment type="caution">
    <text evidence="1">The sequence shown here is derived from an EMBL/GenBank/DDBJ whole genome shotgun (WGS) entry which is preliminary data.</text>
</comment>
<proteinExistence type="predicted"/>
<dbReference type="EMBL" id="VDEP01000304">
    <property type="protein sequence ID" value="KAA1109630.1"/>
    <property type="molecule type" value="Genomic_DNA"/>
</dbReference>